<evidence type="ECO:0000313" key="1">
    <source>
        <dbReference type="EMBL" id="KAK3104157.1"/>
    </source>
</evidence>
<organism evidence="1 2">
    <name type="scientific">Pinctada imbricata</name>
    <name type="common">Atlantic pearl-oyster</name>
    <name type="synonym">Pinctada martensii</name>
    <dbReference type="NCBI Taxonomy" id="66713"/>
    <lineage>
        <taxon>Eukaryota</taxon>
        <taxon>Metazoa</taxon>
        <taxon>Spiralia</taxon>
        <taxon>Lophotrochozoa</taxon>
        <taxon>Mollusca</taxon>
        <taxon>Bivalvia</taxon>
        <taxon>Autobranchia</taxon>
        <taxon>Pteriomorphia</taxon>
        <taxon>Pterioida</taxon>
        <taxon>Pterioidea</taxon>
        <taxon>Pteriidae</taxon>
        <taxon>Pinctada</taxon>
    </lineage>
</organism>
<dbReference type="EMBL" id="VSWD01000005">
    <property type="protein sequence ID" value="KAK3104157.1"/>
    <property type="molecule type" value="Genomic_DNA"/>
</dbReference>
<keyword evidence="2" id="KW-1185">Reference proteome</keyword>
<sequence length="291" mass="33601">MNGKSCTHKIVQNFKLYEHEYDSNDFTIVLFDDCFSSANFEDDQSVDDVGEFLAKLMRTRLTNEDVAFIFSIESETWEKLLMKFSRILSHLSYAIIDLSEGTLEPNTEEKEGILRLQIAKSGGAIVAYYKDENLHPIEKIPITLSEKNMSTILRTDSKERVGFPQLCCLLCMNMNRIRGMHDIGIFRFPRTLIYSHFEAMSKSINMDDRMGLCILMYAAIKDGCFDKYNVNLDLMDKITDKVVKCTLDLRSGLRSLRNGILVRLTRSKYIIQHKVITEILLDYIDQNNIIV</sequence>
<name>A0AA88YNJ8_PINIB</name>
<protein>
    <submittedName>
        <fullName evidence="1">Uncharacterized protein</fullName>
    </submittedName>
</protein>
<gene>
    <name evidence="1" type="ORF">FSP39_024889</name>
</gene>
<accession>A0AA88YNJ8</accession>
<comment type="caution">
    <text evidence="1">The sequence shown here is derived from an EMBL/GenBank/DDBJ whole genome shotgun (WGS) entry which is preliminary data.</text>
</comment>
<dbReference type="Proteomes" id="UP001186944">
    <property type="component" value="Unassembled WGS sequence"/>
</dbReference>
<proteinExistence type="predicted"/>
<reference evidence="1" key="1">
    <citation type="submission" date="2019-08" db="EMBL/GenBank/DDBJ databases">
        <title>The improved chromosome-level genome for the pearl oyster Pinctada fucata martensii using PacBio sequencing and Hi-C.</title>
        <authorList>
            <person name="Zheng Z."/>
        </authorList>
    </citation>
    <scope>NUCLEOTIDE SEQUENCE</scope>
    <source>
        <strain evidence="1">ZZ-2019</strain>
        <tissue evidence="1">Adductor muscle</tissue>
    </source>
</reference>
<evidence type="ECO:0000313" key="2">
    <source>
        <dbReference type="Proteomes" id="UP001186944"/>
    </source>
</evidence>
<dbReference type="AlphaFoldDB" id="A0AA88YNJ8"/>